<dbReference type="Proteomes" id="UP000646827">
    <property type="component" value="Unassembled WGS sequence"/>
</dbReference>
<dbReference type="AlphaFoldDB" id="A0A8H7VLQ6"/>
<proteinExistence type="predicted"/>
<evidence type="ECO:0000256" key="1">
    <source>
        <dbReference type="SAM" id="MobiDB-lite"/>
    </source>
</evidence>
<evidence type="ECO:0000313" key="4">
    <source>
        <dbReference type="Proteomes" id="UP000646827"/>
    </source>
</evidence>
<evidence type="ECO:0000259" key="2">
    <source>
        <dbReference type="Pfam" id="PF06985"/>
    </source>
</evidence>
<protein>
    <recommendedName>
        <fullName evidence="2">Heterokaryon incompatibility domain-containing protein</fullName>
    </recommendedName>
</protein>
<feature type="region of interest" description="Disordered" evidence="1">
    <location>
        <begin position="97"/>
        <end position="118"/>
    </location>
</feature>
<sequence>MYVTYETNQYYINKDTFTVERHTEPPKLFPSIIPKSKDPFMPTKLVRVSDMKVVKGSTVKDEGYCALSYSWSWSGENNIVQGGKSVRVDNGEHQIIFPPKNVDTPPNSEDHDDQEDISSSGEIKYVMFEGIIQQMCKDFNINYIWFDQMCINQEDKEEKHREIKQMHRVYGNAYCTIVHVPELETEMWSHNMGTYRAIRTIGLSYSDWMQRMWTLEEAMISKQLLFVGKDTYMLGPVAVEWASLGALADKPSRWNAATVLYFAHSRDCTNAHDRVFALANLYPHLMDRIDVNYKQDLDGLLLTFYGMMAQEDLSILCFGEDGEHYKDIEENIFGQQEKEDSTISIRKYDLPSWTGINGQHELFGGGTSTGLWKTTFKNYSIDGRFMKIHCTPIWSMDNPRSTINIDPFTPIDPHDMPYLPEEKNDSYNSLGINVQFPGCHKPQMILARFHRPNSEHQESNRTLITKLLALLSLFMPIDKEKLFWIENRSELFANGTLTRFFLSLTEPVDYSAKYAILYGIPFKDDKNSKERMYPVVRQEGDYYKAIGHCLISNIENFFSDYIPSPEQTFIIH</sequence>
<reference evidence="3 4" key="1">
    <citation type="submission" date="2020-12" db="EMBL/GenBank/DDBJ databases">
        <title>Metabolic potential, ecology and presence of endohyphal bacteria is reflected in genomic diversity of Mucoromycotina.</title>
        <authorList>
            <person name="Muszewska A."/>
            <person name="Okrasinska A."/>
            <person name="Steczkiewicz K."/>
            <person name="Drgas O."/>
            <person name="Orlowska M."/>
            <person name="Perlinska-Lenart U."/>
            <person name="Aleksandrzak-Piekarczyk T."/>
            <person name="Szatraj K."/>
            <person name="Zielenkiewicz U."/>
            <person name="Pilsyk S."/>
            <person name="Malc E."/>
            <person name="Mieczkowski P."/>
            <person name="Kruszewska J.S."/>
            <person name="Biernat P."/>
            <person name="Pawlowska J."/>
        </authorList>
    </citation>
    <scope>NUCLEOTIDE SEQUENCE [LARGE SCALE GENOMIC DNA]</scope>
    <source>
        <strain evidence="3 4">CBS 142.35</strain>
    </source>
</reference>
<keyword evidence="4" id="KW-1185">Reference proteome</keyword>
<dbReference type="InterPro" id="IPR010730">
    <property type="entry name" value="HET"/>
</dbReference>
<gene>
    <name evidence="3" type="ORF">INT45_000872</name>
</gene>
<dbReference type="PANTHER" id="PTHR33112:SF12">
    <property type="entry name" value="HETEROKARYON INCOMPATIBILITY DOMAIN-CONTAINING PROTEIN"/>
    <property type="match status" value="1"/>
</dbReference>
<dbReference type="Pfam" id="PF06985">
    <property type="entry name" value="HET"/>
    <property type="match status" value="1"/>
</dbReference>
<accession>A0A8H7VLQ6</accession>
<comment type="caution">
    <text evidence="3">The sequence shown here is derived from an EMBL/GenBank/DDBJ whole genome shotgun (WGS) entry which is preliminary data.</text>
</comment>
<dbReference type="EMBL" id="JAEPRB010000059">
    <property type="protein sequence ID" value="KAG2223552.1"/>
    <property type="molecule type" value="Genomic_DNA"/>
</dbReference>
<name>A0A8H7VLQ6_9FUNG</name>
<feature type="domain" description="Heterokaryon incompatibility" evidence="2">
    <location>
        <begin position="64"/>
        <end position="183"/>
    </location>
</feature>
<dbReference type="OrthoDB" id="2654851at2759"/>
<dbReference type="PANTHER" id="PTHR33112">
    <property type="entry name" value="DOMAIN PROTEIN, PUTATIVE-RELATED"/>
    <property type="match status" value="1"/>
</dbReference>
<evidence type="ECO:0000313" key="3">
    <source>
        <dbReference type="EMBL" id="KAG2223552.1"/>
    </source>
</evidence>
<organism evidence="3 4">
    <name type="scientific">Circinella minor</name>
    <dbReference type="NCBI Taxonomy" id="1195481"/>
    <lineage>
        <taxon>Eukaryota</taxon>
        <taxon>Fungi</taxon>
        <taxon>Fungi incertae sedis</taxon>
        <taxon>Mucoromycota</taxon>
        <taxon>Mucoromycotina</taxon>
        <taxon>Mucoromycetes</taxon>
        <taxon>Mucorales</taxon>
        <taxon>Lichtheimiaceae</taxon>
        <taxon>Circinella</taxon>
    </lineage>
</organism>